<evidence type="ECO:0000313" key="5">
    <source>
        <dbReference type="EMBL" id="CAL4786944.1"/>
    </source>
</evidence>
<protein>
    <submittedName>
        <fullName evidence="5">RING-type domain-containing protein</fullName>
    </submittedName>
</protein>
<accession>A0A9P1CW11</accession>
<feature type="region of interest" description="Disordered" evidence="2">
    <location>
        <begin position="108"/>
        <end position="133"/>
    </location>
</feature>
<keyword evidence="1" id="KW-0863">Zinc-finger</keyword>
<name>A0A9P1CW11_9DINO</name>
<dbReference type="PROSITE" id="PS50089">
    <property type="entry name" value="ZF_RING_2"/>
    <property type="match status" value="1"/>
</dbReference>
<keyword evidence="1" id="KW-0862">Zinc</keyword>
<dbReference type="OrthoDB" id="8062037at2759"/>
<reference evidence="4" key="1">
    <citation type="submission" date="2022-10" db="EMBL/GenBank/DDBJ databases">
        <authorList>
            <person name="Chen Y."/>
            <person name="Dougan E. K."/>
            <person name="Chan C."/>
            <person name="Rhodes N."/>
            <person name="Thang M."/>
        </authorList>
    </citation>
    <scope>NUCLEOTIDE SEQUENCE</scope>
</reference>
<organism evidence="4">
    <name type="scientific">Cladocopium goreaui</name>
    <dbReference type="NCBI Taxonomy" id="2562237"/>
    <lineage>
        <taxon>Eukaryota</taxon>
        <taxon>Sar</taxon>
        <taxon>Alveolata</taxon>
        <taxon>Dinophyceae</taxon>
        <taxon>Suessiales</taxon>
        <taxon>Symbiodiniaceae</taxon>
        <taxon>Cladocopium</taxon>
    </lineage>
</organism>
<dbReference type="SUPFAM" id="SSF57850">
    <property type="entry name" value="RING/U-box"/>
    <property type="match status" value="1"/>
</dbReference>
<reference evidence="5 6" key="2">
    <citation type="submission" date="2024-05" db="EMBL/GenBank/DDBJ databases">
        <authorList>
            <person name="Chen Y."/>
            <person name="Shah S."/>
            <person name="Dougan E. K."/>
            <person name="Thang M."/>
            <person name="Chan C."/>
        </authorList>
    </citation>
    <scope>NUCLEOTIDE SEQUENCE [LARGE SCALE GENOMIC DNA]</scope>
</reference>
<dbReference type="EMBL" id="CAMXCT030002662">
    <property type="protein sequence ID" value="CAL4786944.1"/>
    <property type="molecule type" value="Genomic_DNA"/>
</dbReference>
<gene>
    <name evidence="4" type="ORF">C1SCF055_LOCUS25816</name>
</gene>
<dbReference type="GO" id="GO:0008270">
    <property type="term" value="F:zinc ion binding"/>
    <property type="evidence" value="ECO:0007669"/>
    <property type="project" value="UniProtKB-KW"/>
</dbReference>
<evidence type="ECO:0000313" key="6">
    <source>
        <dbReference type="Proteomes" id="UP001152797"/>
    </source>
</evidence>
<dbReference type="InterPro" id="IPR001841">
    <property type="entry name" value="Znf_RING"/>
</dbReference>
<keyword evidence="1" id="KW-0479">Metal-binding</keyword>
<evidence type="ECO:0000313" key="4">
    <source>
        <dbReference type="EMBL" id="CAI3999632.1"/>
    </source>
</evidence>
<sequence>MSVAAESAVVLGGCAVMSSDVKQMLPYADYPPIDSSKTLVRISKRQRVVKQLVMRCVSNNIPMPDILAYLVVAVRDWERASMSKRTFERLMLDSRRAIKEQLGMGDFEVNNDAVPDQPESDEEEQAVPPLAKAAPAAVSGVGSSSVVSSSAAMSAVVENDPTATAALAAPQDSGLISRSVTYVRQLPRNRLGETLETLSGAELDAAVTAELTQDGLLMIKDAVTAEVFQAQVTNRFGLVLTDETLQSIAGDMGWSDSWFNTSKRRPKAPPPKSGDLAAMFAGSGASPMPSPLMNPLMPPPLGPTMMTPPPRASISPKSGSPVGLMSSGVSNPVAKTAPVPPPPRPILSPEGQILPTPAAKAAAAAMPSQPEAGVLCVICQSVMGHDEVREALWCTHTFHQQCLSEWRVCANKGPNDCPHRCRPVNVEAPDPMNGDDALPEQGDLPEPVESAVLAAAEEEVAQNTFE</sequence>
<dbReference type="Gene3D" id="3.30.40.10">
    <property type="entry name" value="Zinc/RING finger domain, C3HC4 (zinc finger)"/>
    <property type="match status" value="1"/>
</dbReference>
<dbReference type="CDD" id="cd16448">
    <property type="entry name" value="RING-H2"/>
    <property type="match status" value="1"/>
</dbReference>
<evidence type="ECO:0000256" key="1">
    <source>
        <dbReference type="PROSITE-ProRule" id="PRU00175"/>
    </source>
</evidence>
<dbReference type="EMBL" id="CAMXCT020002662">
    <property type="protein sequence ID" value="CAL1153007.1"/>
    <property type="molecule type" value="Genomic_DNA"/>
</dbReference>
<evidence type="ECO:0000256" key="2">
    <source>
        <dbReference type="SAM" id="MobiDB-lite"/>
    </source>
</evidence>
<dbReference type="InterPro" id="IPR013083">
    <property type="entry name" value="Znf_RING/FYVE/PHD"/>
</dbReference>
<comment type="caution">
    <text evidence="4">The sequence shown here is derived from an EMBL/GenBank/DDBJ whole genome shotgun (WGS) entry which is preliminary data.</text>
</comment>
<keyword evidence="6" id="KW-1185">Reference proteome</keyword>
<dbReference type="Proteomes" id="UP001152797">
    <property type="component" value="Unassembled WGS sequence"/>
</dbReference>
<dbReference type="EMBL" id="CAMXCT010002662">
    <property type="protein sequence ID" value="CAI3999632.1"/>
    <property type="molecule type" value="Genomic_DNA"/>
</dbReference>
<proteinExistence type="predicted"/>
<dbReference type="AlphaFoldDB" id="A0A9P1CW11"/>
<evidence type="ECO:0000259" key="3">
    <source>
        <dbReference type="PROSITE" id="PS50089"/>
    </source>
</evidence>
<feature type="domain" description="RING-type" evidence="3">
    <location>
        <begin position="376"/>
        <end position="418"/>
    </location>
</feature>